<proteinExistence type="predicted"/>
<keyword evidence="1" id="KW-0175">Coiled coil</keyword>
<keyword evidence="3" id="KW-1185">Reference proteome</keyword>
<organism evidence="2 3">
    <name type="scientific">Brevibacillus fortis</name>
    <dbReference type="NCBI Taxonomy" id="2126352"/>
    <lineage>
        <taxon>Bacteria</taxon>
        <taxon>Bacillati</taxon>
        <taxon>Bacillota</taxon>
        <taxon>Bacilli</taxon>
        <taxon>Bacillales</taxon>
        <taxon>Paenibacillaceae</taxon>
        <taxon>Brevibacillus</taxon>
    </lineage>
</organism>
<gene>
    <name evidence="2" type="ORF">C7R93_16905</name>
</gene>
<evidence type="ECO:0008006" key="4">
    <source>
        <dbReference type="Google" id="ProtNLM"/>
    </source>
</evidence>
<sequence>MQPIQSYQDICKEIDIFEIRIKDLEREYQFWYHGCFNSSRRFSAPLDICLKRMETICDQVEAYSRVLEEKEKTRKAIEERLNEFDGLEYKVRFMQDVEGKTLAEIAAELGYSYDWIRKINSRIKKAQRRHTAIAKNVVR</sequence>
<dbReference type="SUPFAM" id="SSF88659">
    <property type="entry name" value="Sigma3 and sigma4 domains of RNA polymerase sigma factors"/>
    <property type="match status" value="1"/>
</dbReference>
<dbReference type="AlphaFoldDB" id="A0A2P7V3S3"/>
<name>A0A2P7V3S3_9BACL</name>
<dbReference type="RefSeq" id="WP_106839918.1">
    <property type="nucleotide sequence ID" value="NZ_JBCNIW010000053.1"/>
</dbReference>
<reference evidence="2 3" key="1">
    <citation type="submission" date="2018-03" db="EMBL/GenBank/DDBJ databases">
        <title>Brevisbacillus phylogenomics.</title>
        <authorList>
            <person name="Dunlap C."/>
        </authorList>
    </citation>
    <scope>NUCLEOTIDE SEQUENCE [LARGE SCALE GENOMIC DNA]</scope>
    <source>
        <strain evidence="2 3">NRRL NRS-1210</strain>
    </source>
</reference>
<feature type="coiled-coil region" evidence="1">
    <location>
        <begin position="60"/>
        <end position="87"/>
    </location>
</feature>
<dbReference type="InterPro" id="IPR013324">
    <property type="entry name" value="RNA_pol_sigma_r3/r4-like"/>
</dbReference>
<comment type="caution">
    <text evidence="2">The sequence shown here is derived from an EMBL/GenBank/DDBJ whole genome shotgun (WGS) entry which is preliminary data.</text>
</comment>
<accession>A0A2P7V3S3</accession>
<protein>
    <recommendedName>
        <fullName evidence="4">RNA polymerase sigma-70 region 4 domain-containing protein</fullName>
    </recommendedName>
</protein>
<dbReference type="EMBL" id="PXZM01000026">
    <property type="protein sequence ID" value="PSJ93861.1"/>
    <property type="molecule type" value="Genomic_DNA"/>
</dbReference>
<dbReference type="OrthoDB" id="1954586at2"/>
<evidence type="ECO:0000313" key="2">
    <source>
        <dbReference type="EMBL" id="PSJ93861.1"/>
    </source>
</evidence>
<dbReference type="Proteomes" id="UP000240419">
    <property type="component" value="Unassembled WGS sequence"/>
</dbReference>
<evidence type="ECO:0000313" key="3">
    <source>
        <dbReference type="Proteomes" id="UP000240419"/>
    </source>
</evidence>
<evidence type="ECO:0000256" key="1">
    <source>
        <dbReference type="SAM" id="Coils"/>
    </source>
</evidence>